<feature type="region of interest" description="Disordered" evidence="6">
    <location>
        <begin position="229"/>
        <end position="248"/>
    </location>
</feature>
<feature type="transmembrane region" description="Helical" evidence="7">
    <location>
        <begin position="813"/>
        <end position="833"/>
    </location>
</feature>
<dbReference type="PANTHER" id="PTHR30224:SF4">
    <property type="entry name" value="ELECTRON TRANSPORT PROTEIN YCCM-RELATED"/>
    <property type="match status" value="1"/>
</dbReference>
<dbReference type="SUPFAM" id="SSF52540">
    <property type="entry name" value="P-loop containing nucleoside triphosphate hydrolases"/>
    <property type="match status" value="1"/>
</dbReference>
<dbReference type="InterPro" id="IPR027417">
    <property type="entry name" value="P-loop_NTPase"/>
</dbReference>
<evidence type="ECO:0000256" key="2">
    <source>
        <dbReference type="ARBA" id="ARBA00022475"/>
    </source>
</evidence>
<dbReference type="InterPro" id="IPR017896">
    <property type="entry name" value="4Fe4S_Fe-S-bd"/>
</dbReference>
<dbReference type="GO" id="GO:0006355">
    <property type="term" value="P:regulation of DNA-templated transcription"/>
    <property type="evidence" value="ECO:0007669"/>
    <property type="project" value="InterPro"/>
</dbReference>
<sequence length="864" mass="94023">MTTAIITSNDLLIRGSYSLRRIPTFRPSVRIKRLSLPICSKHFLEPRLFHNARAELPDMAVSANAGVNGILESNSDGELSGKESIEEEARLARKRLRALTPYLVSSPTHGIIGTSKYADRLRKDIVAAARDTSRKAVLIFGEPGLQKSNLATLIHFGGPSRTTPMAYLDCARLDALGAELFGRGEKAGLVELVEEGTLLLKNVHKMPPALVPKLVRLCGERIYRRASLMGPPGEAANPAASSMDPPRDNLPPLRRANCRIIMTSNRQLPQVDDKVATVIKVPPLRLRPRDVKDLQRFYLTQTMRTREGASATSSPRLTVTPAAVRQLESYGWPGNITELQTVVERAVLQGLDGGVPPGGRLNEEVFWFAKQAKDRFRLNLLAVYPPLRRLLRSTWWPNDINFKFTAIVYPIIVALLLWGPQDRLHNPALAVFWDYWWPLVFMSFPLLGRVWCAVCPFMIFGELAQRWRTESSPGRGGAAKLLKWPRDAAERYGPPFLFSLFAAILVWEEVWDLPHTAALSGWLLLLITAGAVVCSLVFERRLWCRYLCPIGGMNGLMAKLSVTEVRARQGVCSGECNTYHCYKGGCSTLPDGLESPGCPLYSHPAQLTDNRNCVNCMECLKACPHGSVEFRLRLPGSDLWSGHSASTSEVALMFMLLGSVFLHHLDGLAAQLGIDPAAAGLTAVTPQHIGASIVVLAAPGLTAWGADTAARRNPGGGAAAVTFLSNLAAQVTNHGRTANAASKSNSGGPVAPTLPQPAQFLALSYGYLPLLWSATLSHYLHPLLAEGGRLLPISAAMFGWEDAPLPVAVADPAVISFLQGTLLLFGAATSAILSRKLAAAPWASFAPQLALITAFTAELWVLIL</sequence>
<keyword evidence="11" id="KW-1185">Reference proteome</keyword>
<accession>D8TPA9</accession>
<keyword evidence="3" id="KW-0547">Nucleotide-binding</keyword>
<dbReference type="EMBL" id="GL378330">
    <property type="protein sequence ID" value="EFJ50727.1"/>
    <property type="molecule type" value="Genomic_DNA"/>
</dbReference>
<keyword evidence="2" id="KW-1003">Cell membrane</keyword>
<dbReference type="KEGG" id="vcn:VOLCADRAFT_88550"/>
<dbReference type="Proteomes" id="UP000001058">
    <property type="component" value="Unassembled WGS sequence"/>
</dbReference>
<dbReference type="GeneID" id="9623953"/>
<name>D8TPA9_VOLCA</name>
<dbReference type="Pfam" id="PF12801">
    <property type="entry name" value="Fer4_5"/>
    <property type="match status" value="2"/>
</dbReference>
<feature type="domain" description="Sigma-54 factor interaction" evidence="8">
    <location>
        <begin position="111"/>
        <end position="348"/>
    </location>
</feature>
<dbReference type="RefSeq" id="XP_002948320.1">
    <property type="nucleotide sequence ID" value="XM_002948274.1"/>
</dbReference>
<protein>
    <submittedName>
        <fullName evidence="10">Nitrogen assimilation regulatory protein</fullName>
    </submittedName>
</protein>
<feature type="transmembrane region" description="Helical" evidence="7">
    <location>
        <begin position="400"/>
        <end position="419"/>
    </location>
</feature>
<keyword evidence="4" id="KW-0067">ATP-binding</keyword>
<evidence type="ECO:0000256" key="5">
    <source>
        <dbReference type="ARBA" id="ARBA00023136"/>
    </source>
</evidence>
<evidence type="ECO:0000256" key="1">
    <source>
        <dbReference type="ARBA" id="ARBA00004236"/>
    </source>
</evidence>
<evidence type="ECO:0000256" key="6">
    <source>
        <dbReference type="SAM" id="MobiDB-lite"/>
    </source>
</evidence>
<dbReference type="PROSITE" id="PS50045">
    <property type="entry name" value="SIGMA54_INTERACT_4"/>
    <property type="match status" value="1"/>
</dbReference>
<dbReference type="eggNOG" id="ENOG502QUJD">
    <property type="taxonomic scope" value="Eukaryota"/>
</dbReference>
<keyword evidence="7" id="KW-1133">Transmembrane helix</keyword>
<dbReference type="InterPro" id="IPR052378">
    <property type="entry name" value="NosR_regulator"/>
</dbReference>
<reference evidence="10 11" key="1">
    <citation type="journal article" date="2010" name="Science">
        <title>Genomic analysis of organismal complexity in the multicellular green alga Volvox carteri.</title>
        <authorList>
            <person name="Prochnik S.E."/>
            <person name="Umen J."/>
            <person name="Nedelcu A.M."/>
            <person name="Hallmann A."/>
            <person name="Miller S.M."/>
            <person name="Nishii I."/>
            <person name="Ferris P."/>
            <person name="Kuo A."/>
            <person name="Mitros T."/>
            <person name="Fritz-Laylin L.K."/>
            <person name="Hellsten U."/>
            <person name="Chapman J."/>
            <person name="Simakov O."/>
            <person name="Rensing S.A."/>
            <person name="Terry A."/>
            <person name="Pangilinan J."/>
            <person name="Kapitonov V."/>
            <person name="Jurka J."/>
            <person name="Salamov A."/>
            <person name="Shapiro H."/>
            <person name="Schmutz J."/>
            <person name="Grimwood J."/>
            <person name="Lindquist E."/>
            <person name="Lucas S."/>
            <person name="Grigoriev I.V."/>
            <person name="Schmitt R."/>
            <person name="Kirk D."/>
            <person name="Rokhsar D.S."/>
        </authorList>
    </citation>
    <scope>NUCLEOTIDE SEQUENCE [LARGE SCALE GENOMIC DNA]</scope>
    <source>
        <strain evidence="11">f. Nagariensis / Eve</strain>
    </source>
</reference>
<dbReference type="PANTHER" id="PTHR30224">
    <property type="entry name" value="ELECTRON TRANSPORT PROTEIN"/>
    <property type="match status" value="1"/>
</dbReference>
<comment type="subcellular location">
    <subcellularLocation>
        <location evidence="1">Cell membrane</location>
    </subcellularLocation>
</comment>
<feature type="transmembrane region" description="Helical" evidence="7">
    <location>
        <begin position="439"/>
        <end position="460"/>
    </location>
</feature>
<evidence type="ECO:0000256" key="3">
    <source>
        <dbReference type="ARBA" id="ARBA00022741"/>
    </source>
</evidence>
<evidence type="ECO:0000313" key="10">
    <source>
        <dbReference type="EMBL" id="EFJ50727.1"/>
    </source>
</evidence>
<feature type="transmembrane region" description="Helical" evidence="7">
    <location>
        <begin position="845"/>
        <end position="863"/>
    </location>
</feature>
<evidence type="ECO:0000313" key="11">
    <source>
        <dbReference type="Proteomes" id="UP000001058"/>
    </source>
</evidence>
<dbReference type="InParanoid" id="D8TPA9"/>
<feature type="transmembrane region" description="Helical" evidence="7">
    <location>
        <begin position="760"/>
        <end position="780"/>
    </location>
</feature>
<dbReference type="PROSITE" id="PS00198">
    <property type="entry name" value="4FE4S_FER_1"/>
    <property type="match status" value="1"/>
</dbReference>
<dbReference type="InterPro" id="IPR058031">
    <property type="entry name" value="AAA_lid_NorR"/>
</dbReference>
<proteinExistence type="predicted"/>
<evidence type="ECO:0000259" key="8">
    <source>
        <dbReference type="PROSITE" id="PS50045"/>
    </source>
</evidence>
<gene>
    <name evidence="10" type="ORF">VOLCADRAFT_88550</name>
</gene>
<dbReference type="AlphaFoldDB" id="D8TPA9"/>
<evidence type="ECO:0000259" key="9">
    <source>
        <dbReference type="PROSITE" id="PS51379"/>
    </source>
</evidence>
<evidence type="ECO:0000256" key="7">
    <source>
        <dbReference type="SAM" id="Phobius"/>
    </source>
</evidence>
<dbReference type="Pfam" id="PF25601">
    <property type="entry name" value="AAA_lid_14"/>
    <property type="match status" value="1"/>
</dbReference>
<evidence type="ECO:0000256" key="4">
    <source>
        <dbReference type="ARBA" id="ARBA00022840"/>
    </source>
</evidence>
<dbReference type="CDD" id="cd00009">
    <property type="entry name" value="AAA"/>
    <property type="match status" value="1"/>
</dbReference>
<feature type="transmembrane region" description="Helical" evidence="7">
    <location>
        <begin position="519"/>
        <end position="538"/>
    </location>
</feature>
<dbReference type="Gene3D" id="3.40.50.300">
    <property type="entry name" value="P-loop containing nucleotide triphosphate hydrolases"/>
    <property type="match status" value="1"/>
</dbReference>
<keyword evidence="7" id="KW-0812">Transmembrane</keyword>
<dbReference type="GO" id="GO:0005524">
    <property type="term" value="F:ATP binding"/>
    <property type="evidence" value="ECO:0007669"/>
    <property type="project" value="InterPro"/>
</dbReference>
<dbReference type="GO" id="GO:0005886">
    <property type="term" value="C:plasma membrane"/>
    <property type="evidence" value="ECO:0007669"/>
    <property type="project" value="UniProtKB-SubCell"/>
</dbReference>
<keyword evidence="5 7" id="KW-0472">Membrane</keyword>
<dbReference type="STRING" id="3068.D8TPA9"/>
<dbReference type="OrthoDB" id="531141at2759"/>
<dbReference type="PROSITE" id="PS51379">
    <property type="entry name" value="4FE4S_FER_2"/>
    <property type="match status" value="1"/>
</dbReference>
<dbReference type="InterPro" id="IPR017900">
    <property type="entry name" value="4Fe4S_Fe_S_CS"/>
</dbReference>
<feature type="transmembrane region" description="Helical" evidence="7">
    <location>
        <begin position="489"/>
        <end position="507"/>
    </location>
</feature>
<dbReference type="InterPro" id="IPR002078">
    <property type="entry name" value="Sigma_54_int"/>
</dbReference>
<dbReference type="Pfam" id="PF00158">
    <property type="entry name" value="Sigma54_activat"/>
    <property type="match status" value="1"/>
</dbReference>
<feature type="domain" description="4Fe-4S ferredoxin-type" evidence="9">
    <location>
        <begin position="604"/>
        <end position="633"/>
    </location>
</feature>
<organism evidence="11">
    <name type="scientific">Volvox carteri f. nagariensis</name>
    <dbReference type="NCBI Taxonomy" id="3068"/>
    <lineage>
        <taxon>Eukaryota</taxon>
        <taxon>Viridiplantae</taxon>
        <taxon>Chlorophyta</taxon>
        <taxon>core chlorophytes</taxon>
        <taxon>Chlorophyceae</taxon>
        <taxon>CS clade</taxon>
        <taxon>Chlamydomonadales</taxon>
        <taxon>Volvocaceae</taxon>
        <taxon>Volvox</taxon>
    </lineage>
</organism>
<dbReference type="Gene3D" id="1.10.8.60">
    <property type="match status" value="1"/>
</dbReference>